<dbReference type="GO" id="GO:0051082">
    <property type="term" value="F:unfolded protein binding"/>
    <property type="evidence" value="ECO:0007669"/>
    <property type="project" value="TreeGrafter"/>
</dbReference>
<keyword evidence="1" id="KW-0812">Transmembrane</keyword>
<dbReference type="Pfam" id="PF08229">
    <property type="entry name" value="SHR3_chaperone"/>
    <property type="match status" value="1"/>
</dbReference>
<dbReference type="OrthoDB" id="5229808at2759"/>
<dbReference type="AlphaFoldDB" id="A0A1Y2F9S6"/>
<evidence type="ECO:0000313" key="2">
    <source>
        <dbReference type="EMBL" id="ORY80194.1"/>
    </source>
</evidence>
<feature type="transmembrane region" description="Helical" evidence="1">
    <location>
        <begin position="62"/>
        <end position="82"/>
    </location>
</feature>
<evidence type="ECO:0000256" key="1">
    <source>
        <dbReference type="SAM" id="Phobius"/>
    </source>
</evidence>
<name>A0A1Y2F9S6_9BASI</name>
<protein>
    <submittedName>
        <fullName evidence="2">Shr3 amino acid permease chaperone</fullName>
    </submittedName>
</protein>
<dbReference type="PANTHER" id="PTHR28228">
    <property type="entry name" value="SECRETORY COMPONENT PROTEIN SHR3"/>
    <property type="match status" value="1"/>
</dbReference>
<keyword evidence="3" id="KW-1185">Reference proteome</keyword>
<evidence type="ECO:0000313" key="3">
    <source>
        <dbReference type="Proteomes" id="UP000193467"/>
    </source>
</evidence>
<dbReference type="InParanoid" id="A0A1Y2F9S6"/>
<comment type="caution">
    <text evidence="2">The sequence shown here is derived from an EMBL/GenBank/DDBJ whole genome shotgun (WGS) entry which is preliminary data.</text>
</comment>
<dbReference type="GO" id="GO:0006888">
    <property type="term" value="P:endoplasmic reticulum to Golgi vesicle-mediated transport"/>
    <property type="evidence" value="ECO:0007669"/>
    <property type="project" value="TreeGrafter"/>
</dbReference>
<dbReference type="PANTHER" id="PTHR28228:SF1">
    <property type="entry name" value="SECRETORY COMPONENT PROTEIN SHR3"/>
    <property type="match status" value="1"/>
</dbReference>
<reference evidence="2 3" key="1">
    <citation type="submission" date="2016-07" db="EMBL/GenBank/DDBJ databases">
        <title>Pervasive Adenine N6-methylation of Active Genes in Fungi.</title>
        <authorList>
            <consortium name="DOE Joint Genome Institute"/>
            <person name="Mondo S.J."/>
            <person name="Dannebaum R.O."/>
            <person name="Kuo R.C."/>
            <person name="Labutti K."/>
            <person name="Haridas S."/>
            <person name="Kuo A."/>
            <person name="Salamov A."/>
            <person name="Ahrendt S.R."/>
            <person name="Lipzen A."/>
            <person name="Sullivan W."/>
            <person name="Andreopoulos W.B."/>
            <person name="Clum A."/>
            <person name="Lindquist E."/>
            <person name="Daum C."/>
            <person name="Ramamoorthy G.K."/>
            <person name="Gryganskyi A."/>
            <person name="Culley D."/>
            <person name="Magnuson J.K."/>
            <person name="James T.Y."/>
            <person name="O'Malley M.A."/>
            <person name="Stajich J.E."/>
            <person name="Spatafora J.W."/>
            <person name="Visel A."/>
            <person name="Grigoriev I.V."/>
        </authorList>
    </citation>
    <scope>NUCLEOTIDE SEQUENCE [LARGE SCALE GENOMIC DNA]</scope>
    <source>
        <strain evidence="2 3">62-1032</strain>
    </source>
</reference>
<dbReference type="EMBL" id="MCGR01000025">
    <property type="protein sequence ID" value="ORY80194.1"/>
    <property type="molecule type" value="Genomic_DNA"/>
</dbReference>
<dbReference type="STRING" id="106004.A0A1Y2F9S6"/>
<dbReference type="Proteomes" id="UP000193467">
    <property type="component" value="Unassembled WGS sequence"/>
</dbReference>
<dbReference type="GO" id="GO:0005789">
    <property type="term" value="C:endoplasmic reticulum membrane"/>
    <property type="evidence" value="ECO:0007669"/>
    <property type="project" value="TreeGrafter"/>
</dbReference>
<dbReference type="SMART" id="SM00786">
    <property type="entry name" value="SHR3_chaperone"/>
    <property type="match status" value="1"/>
</dbReference>
<feature type="transmembrane region" description="Helical" evidence="1">
    <location>
        <begin position="38"/>
        <end position="55"/>
    </location>
</feature>
<keyword evidence="1" id="KW-1133">Transmembrane helix</keyword>
<keyword evidence="1" id="KW-0472">Membrane</keyword>
<dbReference type="InterPro" id="IPR013248">
    <property type="entry name" value="Psh3/Shr3"/>
</dbReference>
<gene>
    <name evidence="2" type="ORF">BCR35DRAFT_91135</name>
</gene>
<organism evidence="2 3">
    <name type="scientific">Leucosporidium creatinivorum</name>
    <dbReference type="NCBI Taxonomy" id="106004"/>
    <lineage>
        <taxon>Eukaryota</taxon>
        <taxon>Fungi</taxon>
        <taxon>Dikarya</taxon>
        <taxon>Basidiomycota</taxon>
        <taxon>Pucciniomycotina</taxon>
        <taxon>Microbotryomycetes</taxon>
        <taxon>Leucosporidiales</taxon>
        <taxon>Leucosporidium</taxon>
    </lineage>
</organism>
<accession>A0A1Y2F9S6</accession>
<proteinExistence type="predicted"/>
<sequence>MLWDATVLFPSAKITEATLEAVEAYYLTWWNGAMTVKVFLHLVAILFLSVIAKFARKSETSYYFSGASLVLLVLNASLYIVITIPSIRNIAQDPLNKLLAAPQGSDLYSRLQTYFAKGENARLHAENLLSTTKMTFQERVEHDSVLCAANTIAMAFLAGVILLQVTEWYLEETIVKEAEAEAKKLETAPVTEEKKTQ</sequence>